<dbReference type="InterPro" id="IPR001242">
    <property type="entry name" value="Condensation_dom"/>
</dbReference>
<dbReference type="SUPFAM" id="SSF52777">
    <property type="entry name" value="CoA-dependent acyltransferases"/>
    <property type="match status" value="2"/>
</dbReference>
<evidence type="ECO:0000259" key="1">
    <source>
        <dbReference type="Pfam" id="PF00668"/>
    </source>
</evidence>
<reference evidence="2 3" key="1">
    <citation type="submission" date="2024-09" db="EMBL/GenBank/DDBJ databases">
        <authorList>
            <person name="Lee S.D."/>
        </authorList>
    </citation>
    <scope>NUCLEOTIDE SEQUENCE [LARGE SCALE GENOMIC DNA]</scope>
    <source>
        <strain evidence="2 3">N8-3</strain>
    </source>
</reference>
<organism evidence="2 3">
    <name type="scientific">Streptacidiphilus cavernicola</name>
    <dbReference type="NCBI Taxonomy" id="3342716"/>
    <lineage>
        <taxon>Bacteria</taxon>
        <taxon>Bacillati</taxon>
        <taxon>Actinomycetota</taxon>
        <taxon>Actinomycetes</taxon>
        <taxon>Kitasatosporales</taxon>
        <taxon>Streptomycetaceae</taxon>
        <taxon>Streptacidiphilus</taxon>
    </lineage>
</organism>
<dbReference type="RefSeq" id="WP_380531768.1">
    <property type="nucleotide sequence ID" value="NZ_JBHFAB010000002.1"/>
</dbReference>
<dbReference type="Gene3D" id="3.30.559.10">
    <property type="entry name" value="Chloramphenicol acetyltransferase-like domain"/>
    <property type="match status" value="1"/>
</dbReference>
<dbReference type="InterPro" id="IPR023213">
    <property type="entry name" value="CAT-like_dom_sf"/>
</dbReference>
<proteinExistence type="predicted"/>
<accession>A0ABV6VPJ7</accession>
<sequence>MAGQDTGPVPVPPVAERVPVDFAGDGAGVDEMSWGMWEIWHAMSGQNSALPIGGRIPLAAGTTVADVAEELRYLMTRFPSMRTRLRFDAAGRPTQELFGSGRTALEVYDAEDSGDTGDADPDQVALAVELRYRATGFDYTADWPVRMAVVRQRGLPTHLVTIMDHLVTDAIGAVTMLRQVKQRDTSPVTGMQQLEQARWQHSPAGRRQNDKALRHWEQVLRAIPARRLPDSADPREPRHWSAEFSSPALRAALPVIADRTDADMATVMLSVFAVALNRITGINPVVVRPVVNNRFRPGLAEVVCMVAQAGVCVLDVADAGVDQVVERARRGTMSAYKYAYFHPEQLRELIGRVSAERGEEVDVACFFNDRGMYRRSPDDLALAGDELQQALEKLRGDTVFRWTARHEDPVERLYVSVDDSPGSLLIEIHLDTHFLSPADTEALARGMEAVAVAAALDPAGTAVG</sequence>
<protein>
    <submittedName>
        <fullName evidence="2">Condensation domain-containing protein</fullName>
    </submittedName>
</protein>
<name>A0ABV6VPJ7_9ACTN</name>
<keyword evidence="3" id="KW-1185">Reference proteome</keyword>
<dbReference type="EMBL" id="JBHFAB010000002">
    <property type="protein sequence ID" value="MFC1415664.1"/>
    <property type="molecule type" value="Genomic_DNA"/>
</dbReference>
<feature type="domain" description="Condensation" evidence="1">
    <location>
        <begin position="66"/>
        <end position="354"/>
    </location>
</feature>
<gene>
    <name evidence="2" type="ORF">ACEZDE_03260</name>
</gene>
<dbReference type="Pfam" id="PF00668">
    <property type="entry name" value="Condensation"/>
    <property type="match status" value="1"/>
</dbReference>
<dbReference type="Proteomes" id="UP001592531">
    <property type="component" value="Unassembled WGS sequence"/>
</dbReference>
<dbReference type="Gene3D" id="3.30.559.30">
    <property type="entry name" value="Nonribosomal peptide synthetase, condensation domain"/>
    <property type="match status" value="1"/>
</dbReference>
<comment type="caution">
    <text evidence="2">The sequence shown here is derived from an EMBL/GenBank/DDBJ whole genome shotgun (WGS) entry which is preliminary data.</text>
</comment>
<evidence type="ECO:0000313" key="3">
    <source>
        <dbReference type="Proteomes" id="UP001592531"/>
    </source>
</evidence>
<evidence type="ECO:0000313" key="2">
    <source>
        <dbReference type="EMBL" id="MFC1415664.1"/>
    </source>
</evidence>